<dbReference type="EMBL" id="CM047587">
    <property type="protein sequence ID" value="KAI9907692.1"/>
    <property type="molecule type" value="Genomic_DNA"/>
</dbReference>
<evidence type="ECO:0000313" key="1">
    <source>
        <dbReference type="EMBL" id="KAI9907692.1"/>
    </source>
</evidence>
<dbReference type="Proteomes" id="UP001163321">
    <property type="component" value="Chromosome 8"/>
</dbReference>
<protein>
    <submittedName>
        <fullName evidence="1">Uncharacterized protein</fullName>
    </submittedName>
</protein>
<sequence>MEVISPSAVRRLLELLCLQKFNAFYASDRYQRELVDEDGKPIDSLLQVHFSEKIQPKLASVSDGGSGAFADIQLLSRELMTFRDAYLKKDRGGANIECLFCGKKLEKSLWRWYVGRRSDPPT</sequence>
<keyword evidence="2" id="KW-1185">Reference proteome</keyword>
<proteinExistence type="predicted"/>
<organism evidence="1 2">
    <name type="scientific">Peronosclerospora sorghi</name>
    <dbReference type="NCBI Taxonomy" id="230839"/>
    <lineage>
        <taxon>Eukaryota</taxon>
        <taxon>Sar</taxon>
        <taxon>Stramenopiles</taxon>
        <taxon>Oomycota</taxon>
        <taxon>Peronosporomycetes</taxon>
        <taxon>Peronosporales</taxon>
        <taxon>Peronosporaceae</taxon>
        <taxon>Peronosclerospora</taxon>
    </lineage>
</organism>
<comment type="caution">
    <text evidence="1">The sequence shown here is derived from an EMBL/GenBank/DDBJ whole genome shotgun (WGS) entry which is preliminary data.</text>
</comment>
<evidence type="ECO:0000313" key="2">
    <source>
        <dbReference type="Proteomes" id="UP001163321"/>
    </source>
</evidence>
<name>A0ACC0VNB6_9STRA</name>
<gene>
    <name evidence="1" type="ORF">PsorP6_002788</name>
</gene>
<accession>A0ACC0VNB6</accession>
<reference evidence="1 2" key="1">
    <citation type="journal article" date="2022" name="bioRxiv">
        <title>The genome of the oomycete Peronosclerospora sorghi, a cosmopolitan pathogen of maize and sorghum, is inflated with dispersed pseudogenes.</title>
        <authorList>
            <person name="Fletcher K."/>
            <person name="Martin F."/>
            <person name="Isakeit T."/>
            <person name="Cavanaugh K."/>
            <person name="Magill C."/>
            <person name="Michelmore R."/>
        </authorList>
    </citation>
    <scope>NUCLEOTIDE SEQUENCE [LARGE SCALE GENOMIC DNA]</scope>
    <source>
        <strain evidence="1">P6</strain>
    </source>
</reference>